<sequence length="86" mass="9385">MLRQQNETQQVATAMTQMSATWQEMARNAANASQAALEADTQAQAGHRVVNETVDTINALAEEVGSTADVIQRLKGDSLLRRKSTR</sequence>
<dbReference type="Proteomes" id="UP000004200">
    <property type="component" value="Unassembled WGS sequence"/>
</dbReference>
<name>G2DX75_9GAMM</name>
<dbReference type="eggNOG" id="COG0840">
    <property type="taxonomic scope" value="Bacteria"/>
</dbReference>
<accession>G2DX75</accession>
<dbReference type="AlphaFoldDB" id="G2DX75"/>
<organism evidence="1 2">
    <name type="scientific">Thiorhodococcus drewsii AZ1</name>
    <dbReference type="NCBI Taxonomy" id="765913"/>
    <lineage>
        <taxon>Bacteria</taxon>
        <taxon>Pseudomonadati</taxon>
        <taxon>Pseudomonadota</taxon>
        <taxon>Gammaproteobacteria</taxon>
        <taxon>Chromatiales</taxon>
        <taxon>Chromatiaceae</taxon>
        <taxon>Thiorhodococcus</taxon>
    </lineage>
</organism>
<dbReference type="PANTHER" id="PTHR32089:SF112">
    <property type="entry name" value="LYSOZYME-LIKE PROTEIN-RELATED"/>
    <property type="match status" value="1"/>
</dbReference>
<dbReference type="STRING" id="765913.ThidrDRAFT_0636"/>
<comment type="caution">
    <text evidence="1">The sequence shown here is derived from an EMBL/GenBank/DDBJ whole genome shotgun (WGS) entry which is preliminary data.</text>
</comment>
<reference evidence="1 2" key="1">
    <citation type="submission" date="2011-06" db="EMBL/GenBank/DDBJ databases">
        <title>The draft genome of Thiorhodococcus drewsii AZ1.</title>
        <authorList>
            <consortium name="US DOE Joint Genome Institute (JGI-PGF)"/>
            <person name="Lucas S."/>
            <person name="Han J."/>
            <person name="Lapidus A."/>
            <person name="Cheng J.-F."/>
            <person name="Goodwin L."/>
            <person name="Pitluck S."/>
            <person name="Peters L."/>
            <person name="Land M.L."/>
            <person name="Hauser L."/>
            <person name="Vogl K."/>
            <person name="Liu Z."/>
            <person name="Imhoff J."/>
            <person name="Thiel V."/>
            <person name="Frigaard N.-U."/>
            <person name="Bryant D.A."/>
            <person name="Woyke T.J."/>
        </authorList>
    </citation>
    <scope>NUCLEOTIDE SEQUENCE [LARGE SCALE GENOMIC DNA]</scope>
    <source>
        <strain evidence="1 2">AZ1</strain>
    </source>
</reference>
<dbReference type="SUPFAM" id="SSF58104">
    <property type="entry name" value="Methyl-accepting chemotaxis protein (MCP) signaling domain"/>
    <property type="match status" value="1"/>
</dbReference>
<proteinExistence type="predicted"/>
<evidence type="ECO:0000313" key="1">
    <source>
        <dbReference type="EMBL" id="EGV33429.1"/>
    </source>
</evidence>
<protein>
    <submittedName>
        <fullName evidence="1">Chemotaxis sensory transducer</fullName>
    </submittedName>
</protein>
<dbReference type="PANTHER" id="PTHR32089">
    <property type="entry name" value="METHYL-ACCEPTING CHEMOTAXIS PROTEIN MCPB"/>
    <property type="match status" value="1"/>
</dbReference>
<dbReference type="RefSeq" id="WP_007039352.1">
    <property type="nucleotide sequence ID" value="NZ_AFWT01000003.1"/>
</dbReference>
<keyword evidence="2" id="KW-1185">Reference proteome</keyword>
<gene>
    <name evidence="1" type="ORF">ThidrDRAFT_0636</name>
</gene>
<evidence type="ECO:0000313" key="2">
    <source>
        <dbReference type="Proteomes" id="UP000004200"/>
    </source>
</evidence>
<dbReference type="EMBL" id="AFWT01000003">
    <property type="protein sequence ID" value="EGV33429.1"/>
    <property type="molecule type" value="Genomic_DNA"/>
</dbReference>
<dbReference type="Gene3D" id="1.10.287.950">
    <property type="entry name" value="Methyl-accepting chemotaxis protein"/>
    <property type="match status" value="1"/>
</dbReference>